<dbReference type="OMA" id="WILAKSV"/>
<evidence type="ECO:0000256" key="1">
    <source>
        <dbReference type="SAM" id="MobiDB-lite"/>
    </source>
</evidence>
<feature type="compositionally biased region" description="Low complexity" evidence="1">
    <location>
        <begin position="578"/>
        <end position="591"/>
    </location>
</feature>
<feature type="compositionally biased region" description="Polar residues" evidence="1">
    <location>
        <begin position="485"/>
        <end position="509"/>
    </location>
</feature>
<sequence length="840" mass="87642">MEQSTHRTGLAEIPPPPDKIPPTRPDNAAKTLPPGREHGLESGKSVKQGGVARQGHDQGRAEVASAKNGAHEHLQSREENLIHHQVILPPVVKEHIQRNIVVVQPSMESEEGVEEEESGEEAGAATAIILEAWNDEEPVQSESEKASPAPVRVAKPNIITIAHSDVPAPGSPVNNEPALTAPQTDPTDPSKIILRNPWDADVVVLDKEVEAKAAAEFYAKHVTNLPPFRPPIQPVGSSPTATPPSFPIGPQVRRSSRDLVPAPSSILSAGTTELEKGRGGGFAMTPLVPPVVGGDPHPAVSRPVTGGSATSNESASSFAEEMLALFDTAFSVSGDLPEGMDRSVSGNLNNMEKRADAKPVPPPSQKGDTNMNKAVDIRLPQPVRSEPPPVMKPADVRSPVPAQDVGAKVGGPAKLGAAAMAKPVDMRPPQPVQSDSTAVPKVGDIHSAVPAKEPGKKAEGADGGGKSPLQQDIPMNTVKAVVPQSPFQQNPSQTSAKTDQQVPPQSLASQGKRRQESPGPIGSLTVEIPRQGAASTSKQGFSAAPSSQVQSSTRAEAKMSPSGQVRPDVNVVQKQPVTLQTSSQQQKTDQSPVQPPPITRPPKSAFSITIPPPNRAPPKPPTLQTARSPAPPSEPLPASPVRSNQNPRGGASAVTSPTSAHGKTRYSTIPGGTNAIVGELQDRFVGGSGVPLKSPPPKQREPTSPRSAQNFNAAQASLDAVAAQAKALVENTGDRQRLADAATSNETLTQMKQNPATGEALPNASYKGSVRGKLTTVTPTILSAKRVQLFPAGGSSVYTTGTGPAGDAPRGESTQREEKSTECSQQHPQVPQSGQQRVGG</sequence>
<dbReference type="GeneID" id="27685332"/>
<gene>
    <name evidence="2" type="ORF">SPPG_01682</name>
</gene>
<name>A0A0L0HT36_SPIPD</name>
<keyword evidence="3" id="KW-1185">Reference proteome</keyword>
<organism evidence="2 3">
    <name type="scientific">Spizellomyces punctatus (strain DAOM BR117)</name>
    <dbReference type="NCBI Taxonomy" id="645134"/>
    <lineage>
        <taxon>Eukaryota</taxon>
        <taxon>Fungi</taxon>
        <taxon>Fungi incertae sedis</taxon>
        <taxon>Chytridiomycota</taxon>
        <taxon>Chytridiomycota incertae sedis</taxon>
        <taxon>Chytridiomycetes</taxon>
        <taxon>Spizellomycetales</taxon>
        <taxon>Spizellomycetaceae</taxon>
        <taxon>Spizellomyces</taxon>
    </lineage>
</organism>
<feature type="compositionally biased region" description="Pro residues" evidence="1">
    <location>
        <begin position="610"/>
        <end position="621"/>
    </location>
</feature>
<dbReference type="AlphaFoldDB" id="A0A0L0HT36"/>
<dbReference type="VEuPathDB" id="FungiDB:SPPG_01682"/>
<dbReference type="Proteomes" id="UP000053201">
    <property type="component" value="Unassembled WGS sequence"/>
</dbReference>
<feature type="region of interest" description="Disordered" evidence="1">
    <location>
        <begin position="790"/>
        <end position="840"/>
    </location>
</feature>
<feature type="compositionally biased region" description="Polar residues" evidence="1">
    <location>
        <begin position="641"/>
        <end position="671"/>
    </location>
</feature>
<reference evidence="2 3" key="1">
    <citation type="submission" date="2009-08" db="EMBL/GenBank/DDBJ databases">
        <title>The Genome Sequence of Spizellomyces punctatus strain DAOM BR117.</title>
        <authorList>
            <consortium name="The Broad Institute Genome Sequencing Platform"/>
            <person name="Russ C."/>
            <person name="Cuomo C."/>
            <person name="Shea T."/>
            <person name="Young S.K."/>
            <person name="Zeng Q."/>
            <person name="Koehrsen M."/>
            <person name="Haas B."/>
            <person name="Borodovsky M."/>
            <person name="Guigo R."/>
            <person name="Alvarado L."/>
            <person name="Berlin A."/>
            <person name="Bochicchio J."/>
            <person name="Borenstein D."/>
            <person name="Chapman S."/>
            <person name="Chen Z."/>
            <person name="Engels R."/>
            <person name="Freedman E."/>
            <person name="Gellesch M."/>
            <person name="Goldberg J."/>
            <person name="Griggs A."/>
            <person name="Gujja S."/>
            <person name="Heiman D."/>
            <person name="Hepburn T."/>
            <person name="Howarth C."/>
            <person name="Jen D."/>
            <person name="Larson L."/>
            <person name="Lewis B."/>
            <person name="Mehta T."/>
            <person name="Park D."/>
            <person name="Pearson M."/>
            <person name="Roberts A."/>
            <person name="Saif S."/>
            <person name="Shenoy N."/>
            <person name="Sisk P."/>
            <person name="Stolte C."/>
            <person name="Sykes S."/>
            <person name="Thomson T."/>
            <person name="Walk T."/>
            <person name="White J."/>
            <person name="Yandava C."/>
            <person name="Burger G."/>
            <person name="Gray M.W."/>
            <person name="Holland P.W.H."/>
            <person name="King N."/>
            <person name="Lang F.B.F."/>
            <person name="Roger A.J."/>
            <person name="Ruiz-Trillo I."/>
            <person name="Lander E."/>
            <person name="Nusbaum C."/>
        </authorList>
    </citation>
    <scope>NUCLEOTIDE SEQUENCE [LARGE SCALE GENOMIC DNA]</scope>
    <source>
        <strain evidence="2 3">DAOM BR117</strain>
    </source>
</reference>
<evidence type="ECO:0000313" key="3">
    <source>
        <dbReference type="Proteomes" id="UP000053201"/>
    </source>
</evidence>
<accession>A0A0L0HT36</accession>
<feature type="region of interest" description="Disordered" evidence="1">
    <location>
        <begin position="731"/>
        <end position="766"/>
    </location>
</feature>
<feature type="region of interest" description="Disordered" evidence="1">
    <location>
        <begin position="1"/>
        <end position="78"/>
    </location>
</feature>
<dbReference type="RefSeq" id="XP_016612291.1">
    <property type="nucleotide sequence ID" value="XM_016750003.1"/>
</dbReference>
<feature type="compositionally biased region" description="Polar residues" evidence="1">
    <location>
        <begin position="742"/>
        <end position="756"/>
    </location>
</feature>
<feature type="compositionally biased region" description="Basic and acidic residues" evidence="1">
    <location>
        <begin position="809"/>
        <end position="821"/>
    </location>
</feature>
<proteinExistence type="predicted"/>
<protein>
    <submittedName>
        <fullName evidence="2">Uncharacterized protein</fullName>
    </submittedName>
</protein>
<feature type="compositionally biased region" description="Polar residues" evidence="1">
    <location>
        <begin position="533"/>
        <end position="554"/>
    </location>
</feature>
<feature type="region of interest" description="Disordered" evidence="1">
    <location>
        <begin position="163"/>
        <end position="193"/>
    </location>
</feature>
<feature type="compositionally biased region" description="Basic and acidic residues" evidence="1">
    <location>
        <begin position="69"/>
        <end position="78"/>
    </location>
</feature>
<evidence type="ECO:0000313" key="2">
    <source>
        <dbReference type="EMBL" id="KND04252.1"/>
    </source>
</evidence>
<dbReference type="OrthoDB" id="2163440at2759"/>
<feature type="region of interest" description="Disordered" evidence="1">
    <location>
        <begin position="225"/>
        <end position="315"/>
    </location>
</feature>
<dbReference type="EMBL" id="KQ257451">
    <property type="protein sequence ID" value="KND04252.1"/>
    <property type="molecule type" value="Genomic_DNA"/>
</dbReference>
<feature type="compositionally biased region" description="Low complexity" evidence="1">
    <location>
        <begin position="824"/>
        <end position="840"/>
    </location>
</feature>
<dbReference type="InParanoid" id="A0A0L0HT36"/>
<feature type="compositionally biased region" description="Pro residues" evidence="1">
    <location>
        <begin position="13"/>
        <end position="24"/>
    </location>
</feature>
<feature type="region of interest" description="Disordered" evidence="1">
    <location>
        <begin position="422"/>
        <end position="715"/>
    </location>
</feature>
<feature type="compositionally biased region" description="Pro residues" evidence="1">
    <location>
        <begin position="629"/>
        <end position="638"/>
    </location>
</feature>
<feature type="region of interest" description="Disordered" evidence="1">
    <location>
        <begin position="332"/>
        <end position="409"/>
    </location>
</feature>